<evidence type="ECO:0000256" key="4">
    <source>
        <dbReference type="ARBA" id="ARBA00022912"/>
    </source>
</evidence>
<evidence type="ECO:0000313" key="7">
    <source>
        <dbReference type="EMBL" id="XCM83585.1"/>
    </source>
</evidence>
<comment type="similarity">
    <text evidence="1">Belongs to the low molecular weight phosphotyrosine protein phosphatase family.</text>
</comment>
<dbReference type="EC" id="3.1.3.48" evidence="2"/>
<feature type="domain" description="Phosphotyrosine protein phosphatase I" evidence="6">
    <location>
        <begin position="8"/>
        <end position="145"/>
    </location>
</feature>
<keyword evidence="3" id="KW-0378">Hydrolase</keyword>
<evidence type="ECO:0000256" key="3">
    <source>
        <dbReference type="ARBA" id="ARBA00022801"/>
    </source>
</evidence>
<dbReference type="Gene3D" id="3.40.50.2300">
    <property type="match status" value="1"/>
</dbReference>
<reference evidence="7" key="1">
    <citation type="submission" date="2024-06" db="EMBL/GenBank/DDBJ databases">
        <title>The genome sequences of Kitasatospora sp. strain HUAS MG31.</title>
        <authorList>
            <person name="Mo P."/>
        </authorList>
    </citation>
    <scope>NUCLEOTIDE SEQUENCE</scope>
    <source>
        <strain evidence="7">HUAS MG31</strain>
    </source>
</reference>
<dbReference type="RefSeq" id="WP_354644521.1">
    <property type="nucleotide sequence ID" value="NZ_CP159872.1"/>
</dbReference>
<keyword evidence="4" id="KW-0904">Protein phosphatase</keyword>
<dbReference type="AlphaFoldDB" id="A0AAU8K4D8"/>
<dbReference type="PANTHER" id="PTHR11717">
    <property type="entry name" value="LOW MOLECULAR WEIGHT PROTEIN TYROSINE PHOSPHATASE"/>
    <property type="match status" value="1"/>
</dbReference>
<dbReference type="InterPro" id="IPR050438">
    <property type="entry name" value="LMW_PTPase"/>
</dbReference>
<gene>
    <name evidence="7" type="ORF">ABWK59_34005</name>
</gene>
<dbReference type="InterPro" id="IPR023485">
    <property type="entry name" value="Ptyr_pPase"/>
</dbReference>
<dbReference type="InterPro" id="IPR036196">
    <property type="entry name" value="Ptyr_pPase_sf"/>
</dbReference>
<accession>A0AAU8K4D8</accession>
<proteinExistence type="inferred from homology"/>
<dbReference type="PRINTS" id="PR00719">
    <property type="entry name" value="LMWPTPASE"/>
</dbReference>
<evidence type="ECO:0000256" key="5">
    <source>
        <dbReference type="PIRSR" id="PIRSR617867-1"/>
    </source>
</evidence>
<evidence type="ECO:0000256" key="1">
    <source>
        <dbReference type="ARBA" id="ARBA00011063"/>
    </source>
</evidence>
<dbReference type="InterPro" id="IPR017867">
    <property type="entry name" value="Tyr_phospatase_low_mol_wt"/>
</dbReference>
<dbReference type="PANTHER" id="PTHR11717:SF7">
    <property type="entry name" value="LOW MOLECULAR WEIGHT PHOSPHOTYROSINE PROTEIN PHOSPHATASE"/>
    <property type="match status" value="1"/>
</dbReference>
<organism evidence="7">
    <name type="scientific">Kitasatospora camelliae</name>
    <dbReference type="NCBI Taxonomy" id="3156397"/>
    <lineage>
        <taxon>Bacteria</taxon>
        <taxon>Bacillati</taxon>
        <taxon>Actinomycetota</taxon>
        <taxon>Actinomycetes</taxon>
        <taxon>Kitasatosporales</taxon>
        <taxon>Streptomycetaceae</taxon>
        <taxon>Kitasatospora</taxon>
    </lineage>
</organism>
<evidence type="ECO:0000256" key="2">
    <source>
        <dbReference type="ARBA" id="ARBA00013064"/>
    </source>
</evidence>
<dbReference type="GO" id="GO:0004725">
    <property type="term" value="F:protein tyrosine phosphatase activity"/>
    <property type="evidence" value="ECO:0007669"/>
    <property type="project" value="UniProtKB-EC"/>
</dbReference>
<evidence type="ECO:0000259" key="6">
    <source>
        <dbReference type="SMART" id="SM00226"/>
    </source>
</evidence>
<dbReference type="KEGG" id="kcm:ABWK59_34005"/>
<feature type="active site" description="Nucleophile" evidence="5">
    <location>
        <position position="14"/>
    </location>
</feature>
<dbReference type="EMBL" id="CP159872">
    <property type="protein sequence ID" value="XCM83585.1"/>
    <property type="molecule type" value="Genomic_DNA"/>
</dbReference>
<dbReference type="SUPFAM" id="SSF52788">
    <property type="entry name" value="Phosphotyrosine protein phosphatases I"/>
    <property type="match status" value="1"/>
</dbReference>
<feature type="active site" evidence="5">
    <location>
        <position position="20"/>
    </location>
</feature>
<dbReference type="Pfam" id="PF01451">
    <property type="entry name" value="LMWPc"/>
    <property type="match status" value="1"/>
</dbReference>
<name>A0AAU8K4D8_9ACTN</name>
<sequence>MTDPAPRRRILTVCLGNYCRSPFAAVVLADRGGEALEARSAGLLDLWVGGTAHPQMIAAAADLGFDLTGHHPARVDREMIDRADLVLAMDRSVLAQLRPVAGPANQAKLRLYLEDGDVPDPMGRSQRAFAESAAIIVAGAAAHLP</sequence>
<dbReference type="SMART" id="SM00226">
    <property type="entry name" value="LMWPc"/>
    <property type="match status" value="1"/>
</dbReference>
<feature type="active site" description="Proton donor" evidence="5">
    <location>
        <position position="120"/>
    </location>
</feature>
<protein>
    <recommendedName>
        <fullName evidence="2">protein-tyrosine-phosphatase</fullName>
        <ecNumber evidence="2">3.1.3.48</ecNumber>
    </recommendedName>
</protein>